<reference evidence="3 4" key="1">
    <citation type="submission" date="2019-01" db="EMBL/GenBank/DDBJ databases">
        <title>Nuclear Genome Assembly of the Microalgal Biofuel strain Nannochloropsis salina CCMP1776.</title>
        <authorList>
            <person name="Hovde B."/>
        </authorList>
    </citation>
    <scope>NUCLEOTIDE SEQUENCE [LARGE SCALE GENOMIC DNA]</scope>
    <source>
        <strain evidence="3 4">CCMP1776</strain>
    </source>
</reference>
<feature type="compositionally biased region" description="Low complexity" evidence="1">
    <location>
        <begin position="47"/>
        <end position="59"/>
    </location>
</feature>
<dbReference type="InterPro" id="IPR016040">
    <property type="entry name" value="NAD(P)-bd_dom"/>
</dbReference>
<dbReference type="GO" id="GO:0005739">
    <property type="term" value="C:mitochondrion"/>
    <property type="evidence" value="ECO:0007669"/>
    <property type="project" value="TreeGrafter"/>
</dbReference>
<dbReference type="EMBL" id="SDOX01000018">
    <property type="protein sequence ID" value="TFJ84609.1"/>
    <property type="molecule type" value="Genomic_DNA"/>
</dbReference>
<accession>A0A4D9D7P2</accession>
<dbReference type="OrthoDB" id="192408at2759"/>
<dbReference type="InterPro" id="IPR036291">
    <property type="entry name" value="NAD(P)-bd_dom_sf"/>
</dbReference>
<dbReference type="PANTHER" id="PTHR12126">
    <property type="entry name" value="NADH-UBIQUINONE OXIDOREDUCTASE 39 KDA SUBUNIT-RELATED"/>
    <property type="match status" value="1"/>
</dbReference>
<name>A0A4D9D7P2_9STRA</name>
<feature type="region of interest" description="Disordered" evidence="1">
    <location>
        <begin position="44"/>
        <end position="67"/>
    </location>
</feature>
<evidence type="ECO:0000313" key="3">
    <source>
        <dbReference type="EMBL" id="TFJ84609.1"/>
    </source>
</evidence>
<organism evidence="3 4">
    <name type="scientific">Nannochloropsis salina CCMP1776</name>
    <dbReference type="NCBI Taxonomy" id="1027361"/>
    <lineage>
        <taxon>Eukaryota</taxon>
        <taxon>Sar</taxon>
        <taxon>Stramenopiles</taxon>
        <taxon>Ochrophyta</taxon>
        <taxon>Eustigmatophyceae</taxon>
        <taxon>Eustigmatales</taxon>
        <taxon>Monodopsidaceae</taxon>
        <taxon>Microchloropsis</taxon>
        <taxon>Microchloropsis salina</taxon>
    </lineage>
</organism>
<protein>
    <recommendedName>
        <fullName evidence="2">NAD(P)-binding domain-containing protein</fullName>
    </recommendedName>
</protein>
<dbReference type="PANTHER" id="PTHR12126:SF16">
    <property type="entry name" value="MIOREX COMPLEX COMPONENT 2"/>
    <property type="match status" value="1"/>
</dbReference>
<dbReference type="AlphaFoldDB" id="A0A4D9D7P2"/>
<dbReference type="SUPFAM" id="SSF51735">
    <property type="entry name" value="NAD(P)-binding Rossmann-fold domains"/>
    <property type="match status" value="1"/>
</dbReference>
<sequence>MFTEHAGSGRRFSMEQAIIKSARRIQSSLLFTAGRWSRVTGASRRLTTSATSNSSDTSTMQEDSPPSAAKVVVLGGSGYVGQHVLQAALYRGADAVSINRSGIPNTSGSWLSQVKWVAADIFNSSAWNKELEGATGVVSCIGAFGSNEFMEKINGDANVLAAEVAAKMKVPHFVYVSTVENNLPDFLLKGYFHGKRRAEEAVLSSFPGGRGLVLRPSFVYGTRAVGPISLPLAVVGRPLELLFRFPPFPSLRQTLPGTQALLAPPVAVQAVASVAAAGAMGDTRVKAGEGAREGVLSVDDIVRVAREV</sequence>
<dbReference type="GO" id="GO:0044877">
    <property type="term" value="F:protein-containing complex binding"/>
    <property type="evidence" value="ECO:0007669"/>
    <property type="project" value="TreeGrafter"/>
</dbReference>
<dbReference type="Pfam" id="PF13460">
    <property type="entry name" value="NAD_binding_10"/>
    <property type="match status" value="1"/>
</dbReference>
<keyword evidence="4" id="KW-1185">Reference proteome</keyword>
<dbReference type="Gene3D" id="3.40.50.720">
    <property type="entry name" value="NAD(P)-binding Rossmann-like Domain"/>
    <property type="match status" value="1"/>
</dbReference>
<dbReference type="InterPro" id="IPR051207">
    <property type="entry name" value="ComplexI_NDUFA9_subunit"/>
</dbReference>
<evidence type="ECO:0000259" key="2">
    <source>
        <dbReference type="Pfam" id="PF13460"/>
    </source>
</evidence>
<gene>
    <name evidence="3" type="ORF">NSK_004074</name>
</gene>
<dbReference type="Proteomes" id="UP000355283">
    <property type="component" value="Unassembled WGS sequence"/>
</dbReference>
<evidence type="ECO:0000313" key="4">
    <source>
        <dbReference type="Proteomes" id="UP000355283"/>
    </source>
</evidence>
<comment type="caution">
    <text evidence="3">The sequence shown here is derived from an EMBL/GenBank/DDBJ whole genome shotgun (WGS) entry which is preliminary data.</text>
</comment>
<proteinExistence type="predicted"/>
<feature type="domain" description="NAD(P)-binding" evidence="2">
    <location>
        <begin position="75"/>
        <end position="204"/>
    </location>
</feature>
<evidence type="ECO:0000256" key="1">
    <source>
        <dbReference type="SAM" id="MobiDB-lite"/>
    </source>
</evidence>